<protein>
    <submittedName>
        <fullName evidence="1">Uncharacterized protein</fullName>
    </submittedName>
</protein>
<keyword evidence="2" id="KW-1185">Reference proteome</keyword>
<accession>A0A4Z2F3T0</accession>
<evidence type="ECO:0000313" key="2">
    <source>
        <dbReference type="Proteomes" id="UP000314294"/>
    </source>
</evidence>
<evidence type="ECO:0000313" key="1">
    <source>
        <dbReference type="EMBL" id="TNN35886.1"/>
    </source>
</evidence>
<dbReference type="OrthoDB" id="10545246at2759"/>
<dbReference type="EMBL" id="SRLO01001692">
    <property type="protein sequence ID" value="TNN35886.1"/>
    <property type="molecule type" value="Genomic_DNA"/>
</dbReference>
<dbReference type="Proteomes" id="UP000314294">
    <property type="component" value="Unassembled WGS sequence"/>
</dbReference>
<gene>
    <name evidence="1" type="ORF">EYF80_053951</name>
</gene>
<organism evidence="1 2">
    <name type="scientific">Liparis tanakae</name>
    <name type="common">Tanaka's snailfish</name>
    <dbReference type="NCBI Taxonomy" id="230148"/>
    <lineage>
        <taxon>Eukaryota</taxon>
        <taxon>Metazoa</taxon>
        <taxon>Chordata</taxon>
        <taxon>Craniata</taxon>
        <taxon>Vertebrata</taxon>
        <taxon>Euteleostomi</taxon>
        <taxon>Actinopterygii</taxon>
        <taxon>Neopterygii</taxon>
        <taxon>Teleostei</taxon>
        <taxon>Neoteleostei</taxon>
        <taxon>Acanthomorphata</taxon>
        <taxon>Eupercaria</taxon>
        <taxon>Perciformes</taxon>
        <taxon>Cottioidei</taxon>
        <taxon>Cottales</taxon>
        <taxon>Liparidae</taxon>
        <taxon>Liparis</taxon>
    </lineage>
</organism>
<name>A0A4Z2F3T0_9TELE</name>
<comment type="caution">
    <text evidence="1">The sequence shown here is derived from an EMBL/GenBank/DDBJ whole genome shotgun (WGS) entry which is preliminary data.</text>
</comment>
<proteinExistence type="predicted"/>
<sequence length="83" mass="9270">MCSSWLCEDPSCVRDTRRPPAGRPPTPRRLVREQLEHLQSSPLTSARHMAGPCEGWVLSPGKVLTHRQERRATLTPRGRGGNS</sequence>
<reference evidence="1 2" key="1">
    <citation type="submission" date="2019-03" db="EMBL/GenBank/DDBJ databases">
        <title>First draft genome of Liparis tanakae, snailfish: a comprehensive survey of snailfish specific genes.</title>
        <authorList>
            <person name="Kim W."/>
            <person name="Song I."/>
            <person name="Jeong J.-H."/>
            <person name="Kim D."/>
            <person name="Kim S."/>
            <person name="Ryu S."/>
            <person name="Song J.Y."/>
            <person name="Lee S.K."/>
        </authorList>
    </citation>
    <scope>NUCLEOTIDE SEQUENCE [LARGE SCALE GENOMIC DNA]</scope>
    <source>
        <tissue evidence="1">Muscle</tissue>
    </source>
</reference>
<dbReference type="AlphaFoldDB" id="A0A4Z2F3T0"/>